<dbReference type="Gene3D" id="1.10.510.10">
    <property type="entry name" value="Transferase(Phosphotransferase) domain 1"/>
    <property type="match status" value="1"/>
</dbReference>
<keyword evidence="4" id="KW-0067">ATP-binding</keyword>
<evidence type="ECO:0000256" key="1">
    <source>
        <dbReference type="ARBA" id="ARBA00022679"/>
    </source>
</evidence>
<name>A0ABU8VWN5_9BURK</name>
<dbReference type="PROSITE" id="PS50005">
    <property type="entry name" value="TPR"/>
    <property type="match status" value="1"/>
</dbReference>
<dbReference type="RefSeq" id="WP_340362570.1">
    <property type="nucleotide sequence ID" value="NZ_JBBKZV010000002.1"/>
</dbReference>
<keyword evidence="5" id="KW-0802">TPR repeat</keyword>
<evidence type="ECO:0000313" key="7">
    <source>
        <dbReference type="EMBL" id="MEJ8821527.1"/>
    </source>
</evidence>
<proteinExistence type="predicted"/>
<reference evidence="7 8" key="1">
    <citation type="submission" date="2024-03" db="EMBL/GenBank/DDBJ databases">
        <title>Novel species of the genus Variovorax.</title>
        <authorList>
            <person name="Liu Q."/>
            <person name="Xin Y.-H."/>
        </authorList>
    </citation>
    <scope>NUCLEOTIDE SEQUENCE [LARGE SCALE GENOMIC DNA]</scope>
    <source>
        <strain evidence="7 8">KACC 18501</strain>
    </source>
</reference>
<keyword evidence="3 7" id="KW-0418">Kinase</keyword>
<dbReference type="Gene3D" id="1.25.40.10">
    <property type="entry name" value="Tetratricopeptide repeat domain"/>
    <property type="match status" value="2"/>
</dbReference>
<gene>
    <name evidence="7" type="ORF">WKW80_05685</name>
</gene>
<protein>
    <submittedName>
        <fullName evidence="7">Serine/threonine-protein kinase</fullName>
        <ecNumber evidence="7">2.7.11.1</ecNumber>
    </submittedName>
</protein>
<keyword evidence="2" id="KW-0547">Nucleotide-binding</keyword>
<evidence type="ECO:0000256" key="3">
    <source>
        <dbReference type="ARBA" id="ARBA00022777"/>
    </source>
</evidence>
<sequence>MKSETEKKIYIPGFVGPHVIIDAAAPKEAVVLLDQHGQRLAPLKVKPPAPNNEVRYRSCLTPLITSDRSAIEEKRLPPIQVAQKARIERMAALRASFTDRHPATNWIPTQLLRCSDRTDKWRKVHTELDERVPDWERVVVSPSFLAWLKAVNPFTQVPRGNLFQSLDSFASRYERPILIFFLLRFLQEQVSGVKPYRQFVEGTSFQRGELILGRYEVLDKLGAGGVGNVVLVYSHEVSRLYALKVLRHEHRANAAAVARFRKEAELWVAIGEHPNLVSAEIIESTAGELLIFMEYVESDSRGRATLADHLSGPIDLQQAIRWALQCCDGMTHAYGRGMRAHRDIKPANILVDRDGSARITDLGLAGMHLQEPKPSGAVPTTQRAFETVVGSTFGTPPYMSPEQFLDATACDQQSDIYSFGVVLFQLATAGTLPFMPSRDDGSGIFAQFARLHMRQPVPMVASPLNGVVQGCLRKRRVERFFTFAEVRQALCRVAAAVGIDVPADAMQAPEVRSWDVGQRAVNLERLGKHDEALEVYREFASTPLAGTGAQFDLGVALMRNRKYAEAYEAFVKAMEHSPAATYALRAECMMELNRPKEALRDAECALQLEHDLPKAWHAKGWALQSAARFKESVEALRHALPHESGNGRFWLRFAVSNLRLHNHIDAKEFAKRAIERLAPSERDARNEAQRIIDAPVPWRS</sequence>
<dbReference type="CDD" id="cd14014">
    <property type="entry name" value="STKc_PknB_like"/>
    <property type="match status" value="1"/>
</dbReference>
<dbReference type="SMART" id="SM00028">
    <property type="entry name" value="TPR"/>
    <property type="match status" value="4"/>
</dbReference>
<dbReference type="SUPFAM" id="SSF48452">
    <property type="entry name" value="TPR-like"/>
    <property type="match status" value="1"/>
</dbReference>
<comment type="caution">
    <text evidence="7">The sequence shown here is derived from an EMBL/GenBank/DDBJ whole genome shotgun (WGS) entry which is preliminary data.</text>
</comment>
<dbReference type="SMART" id="SM00220">
    <property type="entry name" value="S_TKc"/>
    <property type="match status" value="1"/>
</dbReference>
<dbReference type="Gene3D" id="3.30.200.20">
    <property type="entry name" value="Phosphorylase Kinase, domain 1"/>
    <property type="match status" value="1"/>
</dbReference>
<dbReference type="InterPro" id="IPR019734">
    <property type="entry name" value="TPR_rpt"/>
</dbReference>
<keyword evidence="1 7" id="KW-0808">Transferase</keyword>
<evidence type="ECO:0000256" key="4">
    <source>
        <dbReference type="ARBA" id="ARBA00022840"/>
    </source>
</evidence>
<dbReference type="GO" id="GO:0004674">
    <property type="term" value="F:protein serine/threonine kinase activity"/>
    <property type="evidence" value="ECO:0007669"/>
    <property type="project" value="UniProtKB-EC"/>
</dbReference>
<dbReference type="SUPFAM" id="SSF56112">
    <property type="entry name" value="Protein kinase-like (PK-like)"/>
    <property type="match status" value="1"/>
</dbReference>
<dbReference type="EMBL" id="JBBKZV010000002">
    <property type="protein sequence ID" value="MEJ8821527.1"/>
    <property type="molecule type" value="Genomic_DNA"/>
</dbReference>
<feature type="repeat" description="TPR" evidence="5">
    <location>
        <begin position="547"/>
        <end position="580"/>
    </location>
</feature>
<dbReference type="InterPro" id="IPR000719">
    <property type="entry name" value="Prot_kinase_dom"/>
</dbReference>
<evidence type="ECO:0000256" key="2">
    <source>
        <dbReference type="ARBA" id="ARBA00022741"/>
    </source>
</evidence>
<dbReference type="PROSITE" id="PS50011">
    <property type="entry name" value="PROTEIN_KINASE_DOM"/>
    <property type="match status" value="1"/>
</dbReference>
<evidence type="ECO:0000313" key="8">
    <source>
        <dbReference type="Proteomes" id="UP001363010"/>
    </source>
</evidence>
<keyword evidence="8" id="KW-1185">Reference proteome</keyword>
<dbReference type="EC" id="2.7.11.1" evidence="7"/>
<accession>A0ABU8VWN5</accession>
<dbReference type="PANTHER" id="PTHR43289:SF6">
    <property type="entry name" value="SERINE_THREONINE-PROTEIN KINASE NEKL-3"/>
    <property type="match status" value="1"/>
</dbReference>
<dbReference type="InterPro" id="IPR011990">
    <property type="entry name" value="TPR-like_helical_dom_sf"/>
</dbReference>
<dbReference type="PANTHER" id="PTHR43289">
    <property type="entry name" value="MITOGEN-ACTIVATED PROTEIN KINASE KINASE KINASE 20-RELATED"/>
    <property type="match status" value="1"/>
</dbReference>
<evidence type="ECO:0000256" key="5">
    <source>
        <dbReference type="PROSITE-ProRule" id="PRU00339"/>
    </source>
</evidence>
<dbReference type="Pfam" id="PF00069">
    <property type="entry name" value="Pkinase"/>
    <property type="match status" value="1"/>
</dbReference>
<dbReference type="InterPro" id="IPR011009">
    <property type="entry name" value="Kinase-like_dom_sf"/>
</dbReference>
<organism evidence="7 8">
    <name type="scientific">Variovorax humicola</name>
    <dbReference type="NCBI Taxonomy" id="1769758"/>
    <lineage>
        <taxon>Bacteria</taxon>
        <taxon>Pseudomonadati</taxon>
        <taxon>Pseudomonadota</taxon>
        <taxon>Betaproteobacteria</taxon>
        <taxon>Burkholderiales</taxon>
        <taxon>Comamonadaceae</taxon>
        <taxon>Variovorax</taxon>
    </lineage>
</organism>
<evidence type="ECO:0000259" key="6">
    <source>
        <dbReference type="PROSITE" id="PS50011"/>
    </source>
</evidence>
<dbReference type="Proteomes" id="UP001363010">
    <property type="component" value="Unassembled WGS sequence"/>
</dbReference>
<feature type="domain" description="Protein kinase" evidence="6">
    <location>
        <begin position="215"/>
        <end position="491"/>
    </location>
</feature>